<feature type="compositionally biased region" description="Polar residues" evidence="1">
    <location>
        <begin position="191"/>
        <end position="201"/>
    </location>
</feature>
<feature type="compositionally biased region" description="Low complexity" evidence="1">
    <location>
        <begin position="462"/>
        <end position="474"/>
    </location>
</feature>
<dbReference type="AlphaFoldDB" id="A0AAE0XMS2"/>
<feature type="region of interest" description="Disordered" evidence="1">
    <location>
        <begin position="446"/>
        <end position="535"/>
    </location>
</feature>
<feature type="compositionally biased region" description="Polar residues" evidence="1">
    <location>
        <begin position="95"/>
        <end position="114"/>
    </location>
</feature>
<feature type="compositionally biased region" description="Acidic residues" evidence="1">
    <location>
        <begin position="291"/>
        <end position="301"/>
    </location>
</feature>
<accession>A0AAE0XMS2</accession>
<protein>
    <submittedName>
        <fullName evidence="2">Uncharacterized protein</fullName>
    </submittedName>
</protein>
<feature type="compositionally biased region" description="Basic and acidic residues" evidence="1">
    <location>
        <begin position="250"/>
        <end position="259"/>
    </location>
</feature>
<dbReference type="EMBL" id="JAWDGP010008026">
    <property type="protein sequence ID" value="KAK3696964.1"/>
    <property type="molecule type" value="Genomic_DNA"/>
</dbReference>
<evidence type="ECO:0000313" key="3">
    <source>
        <dbReference type="Proteomes" id="UP001283361"/>
    </source>
</evidence>
<feature type="compositionally biased region" description="Basic and acidic residues" evidence="1">
    <location>
        <begin position="156"/>
        <end position="169"/>
    </location>
</feature>
<keyword evidence="3" id="KW-1185">Reference proteome</keyword>
<feature type="region of interest" description="Disordered" evidence="1">
    <location>
        <begin position="725"/>
        <end position="748"/>
    </location>
</feature>
<evidence type="ECO:0000256" key="1">
    <source>
        <dbReference type="SAM" id="MobiDB-lite"/>
    </source>
</evidence>
<feature type="region of interest" description="Disordered" evidence="1">
    <location>
        <begin position="250"/>
        <end position="301"/>
    </location>
</feature>
<comment type="caution">
    <text evidence="2">The sequence shown here is derived from an EMBL/GenBank/DDBJ whole genome shotgun (WGS) entry which is preliminary data.</text>
</comment>
<feature type="compositionally biased region" description="Low complexity" evidence="1">
    <location>
        <begin position="120"/>
        <end position="134"/>
    </location>
</feature>
<feature type="compositionally biased region" description="Low complexity" evidence="1">
    <location>
        <begin position="834"/>
        <end position="847"/>
    </location>
</feature>
<feature type="region of interest" description="Disordered" evidence="1">
    <location>
        <begin position="821"/>
        <end position="880"/>
    </location>
</feature>
<evidence type="ECO:0000313" key="2">
    <source>
        <dbReference type="EMBL" id="KAK3696964.1"/>
    </source>
</evidence>
<proteinExistence type="predicted"/>
<feature type="region of interest" description="Disordered" evidence="1">
    <location>
        <begin position="576"/>
        <end position="596"/>
    </location>
</feature>
<reference evidence="2" key="1">
    <citation type="journal article" date="2023" name="G3 (Bethesda)">
        <title>A reference genome for the long-term kleptoplast-retaining sea slug Elysia crispata morphotype clarki.</title>
        <authorList>
            <person name="Eastman K.E."/>
            <person name="Pendleton A.L."/>
            <person name="Shaikh M.A."/>
            <person name="Suttiyut T."/>
            <person name="Ogas R."/>
            <person name="Tomko P."/>
            <person name="Gavelis G."/>
            <person name="Widhalm J.R."/>
            <person name="Wisecaver J.H."/>
        </authorList>
    </citation>
    <scope>NUCLEOTIDE SEQUENCE</scope>
    <source>
        <strain evidence="2">ECLA1</strain>
    </source>
</reference>
<feature type="compositionally biased region" description="Polar residues" evidence="1">
    <location>
        <begin position="526"/>
        <end position="535"/>
    </location>
</feature>
<gene>
    <name evidence="2" type="ORF">RRG08_023155</name>
</gene>
<sequence>MERLGELTFDDYDDDCQASAVELNNKDWCKPLQASLTRLAHMQPNVCNMYLQDAGSLKPPKSLTKFPKERRQQGILKQGGSGTKFSLCRDEEETSQNSTRSLSKATAWGSNSSIPDLLARQRSQPSMRPSSASRFPPRNRPDSAGLSRRPQSAKDSLSEKNKEVSKDLGIRGSKKQVDSRPPVLARCNSDLGVTSNRTDSDVTNISDSAMIESIHNCQDFAADPLRLGSKIQDKEDYSIREIDQDNSVENDEHIPDETCNHPMRASQEDYKPVTPPVPESIHFSLPNMNDGSDEDDRDDDELDTDRLLQQADSFMQKKSKEEQQVLNSLADANATIPKTKNSFDMDEAKSVKNFDSTYYYCADSSISKVAAHNMMSHDKVSHSNIKKEPTQRSPHVTWSDSHTICLFQKDSSSLLNGDLIQDMRPVMAVGNETESLSALRKAKVIRSKTGNRDHSSTETFKNQNQTCSSNTTNSFLMPDQEPISYKPLEVTKSGSGRKSLNIKKIPNSGKREISKKNSENERLTNPEDSQSSNSEIVNIKQSSWISSFSQNDGNFNVTTGQDSMRKLVPTVTLAYDDENEEEQQTGKQNGKKKLKKRKTFDEIETYMDKLDKEDSVKNMENLPSTFSSSCNCGEVSCGELLTQTHQPGPLWRTSPKSDASLITIGKTPVVKTTKTIEFFDGAAPSETVIKNTLVVAHEGRPEKLEPQQQSHARSLLMPSMIKRQQAPEDELKPKPAVSKKIMSTDKKASTTMLSTNLVASEVDGNSTLGQREGGLAPPQPPHHIEDGIARDDQSDQGLYETLLEEAKSMALTSMIEAAKMPTPGKKETRTKLKSTSVSVAQETSSSSFAKPRPLSAPQKIASSKTLNMNSAPKNETSDKHKYCQCHISKPSGHTGIRRAQSAKPGRLFSRLDTLMNQEDNSPEMYHAQRMQMKMAAMGVQVDASVLERALFPPSGKSIYYNIPGDLPRNPTETLIPHYKHWLAEDYNRIKLMERRLARDDEIKYMQRVAAEKKALTQKKERKRKEKRSL</sequence>
<feature type="compositionally biased region" description="Polar residues" evidence="1">
    <location>
        <begin position="860"/>
        <end position="874"/>
    </location>
</feature>
<name>A0AAE0XMS2_9GAST</name>
<dbReference type="Proteomes" id="UP001283361">
    <property type="component" value="Unassembled WGS sequence"/>
</dbReference>
<feature type="region of interest" description="Disordered" evidence="1">
    <location>
        <begin position="69"/>
        <end position="201"/>
    </location>
</feature>
<feature type="compositionally biased region" description="Basic and acidic residues" evidence="1">
    <location>
        <begin position="509"/>
        <end position="525"/>
    </location>
</feature>
<organism evidence="2 3">
    <name type="scientific">Elysia crispata</name>
    <name type="common">lettuce slug</name>
    <dbReference type="NCBI Taxonomy" id="231223"/>
    <lineage>
        <taxon>Eukaryota</taxon>
        <taxon>Metazoa</taxon>
        <taxon>Spiralia</taxon>
        <taxon>Lophotrochozoa</taxon>
        <taxon>Mollusca</taxon>
        <taxon>Gastropoda</taxon>
        <taxon>Heterobranchia</taxon>
        <taxon>Euthyneura</taxon>
        <taxon>Panpulmonata</taxon>
        <taxon>Sacoglossa</taxon>
        <taxon>Placobranchoidea</taxon>
        <taxon>Plakobranchidae</taxon>
        <taxon>Elysia</taxon>
    </lineage>
</organism>